<name>A0A833J196_9HYPH</name>
<sequence>MAAANTRGADMAWIGKTIVEVPCTVEIEQTPESLHAHVTLDAGFEIEPGDEVQVHDAPTEIPYGERLTVRRTATVTRAGRLERAWTKLIAHLELTELYEVSFSERRKL</sequence>
<organism evidence="1 2">
    <name type="scientific">Methylorubrum populi</name>
    <dbReference type="NCBI Taxonomy" id="223967"/>
    <lineage>
        <taxon>Bacteria</taxon>
        <taxon>Pseudomonadati</taxon>
        <taxon>Pseudomonadota</taxon>
        <taxon>Alphaproteobacteria</taxon>
        <taxon>Hyphomicrobiales</taxon>
        <taxon>Methylobacteriaceae</taxon>
        <taxon>Methylorubrum</taxon>
    </lineage>
</organism>
<evidence type="ECO:0000313" key="1">
    <source>
        <dbReference type="EMBL" id="KAB7782557.1"/>
    </source>
</evidence>
<dbReference type="RefSeq" id="WP_246690266.1">
    <property type="nucleotide sequence ID" value="NZ_CP039546.1"/>
</dbReference>
<dbReference type="EMBL" id="WEKV01000020">
    <property type="protein sequence ID" value="KAB7782557.1"/>
    <property type="molecule type" value="Genomic_DNA"/>
</dbReference>
<dbReference type="AlphaFoldDB" id="A0A833J196"/>
<protein>
    <submittedName>
        <fullName evidence="1">Uncharacterized protein</fullName>
    </submittedName>
</protein>
<gene>
    <name evidence="1" type="ORF">F8B43_5312</name>
</gene>
<dbReference type="Proteomes" id="UP000469949">
    <property type="component" value="Unassembled WGS sequence"/>
</dbReference>
<comment type="caution">
    <text evidence="1">The sequence shown here is derived from an EMBL/GenBank/DDBJ whole genome shotgun (WGS) entry which is preliminary data.</text>
</comment>
<reference evidence="1 2" key="1">
    <citation type="submission" date="2019-10" db="EMBL/GenBank/DDBJ databases">
        <title>Draft Genome Sequence of the Caffeine Degrading Methylotroph Methylorubrum populi PINKEL.</title>
        <authorList>
            <person name="Dawson S.C."/>
            <person name="Zhang X."/>
            <person name="Wright M.E."/>
            <person name="Sharma G."/>
            <person name="Langner J.T."/>
            <person name="Ditty J.L."/>
            <person name="Subuyuj G.A."/>
        </authorList>
    </citation>
    <scope>NUCLEOTIDE SEQUENCE [LARGE SCALE GENOMIC DNA]</scope>
    <source>
        <strain evidence="1 2">Pinkel</strain>
    </source>
</reference>
<accession>A0A833J196</accession>
<proteinExistence type="predicted"/>
<evidence type="ECO:0000313" key="2">
    <source>
        <dbReference type="Proteomes" id="UP000469949"/>
    </source>
</evidence>